<dbReference type="SUPFAM" id="SSF47413">
    <property type="entry name" value="lambda repressor-like DNA-binding domains"/>
    <property type="match status" value="1"/>
</dbReference>
<dbReference type="PROSITE" id="PS50943">
    <property type="entry name" value="HTH_CROC1"/>
    <property type="match status" value="1"/>
</dbReference>
<evidence type="ECO:0000313" key="2">
    <source>
        <dbReference type="EMBL" id="HIY80052.1"/>
    </source>
</evidence>
<dbReference type="Gene3D" id="1.10.260.40">
    <property type="entry name" value="lambda repressor-like DNA-binding domains"/>
    <property type="match status" value="1"/>
</dbReference>
<accession>A0A9D1ZCD2</accession>
<comment type="caution">
    <text evidence="2">The sequence shown here is derived from an EMBL/GenBank/DDBJ whole genome shotgun (WGS) entry which is preliminary data.</text>
</comment>
<dbReference type="AlphaFoldDB" id="A0A9D1ZCD2"/>
<dbReference type="Proteomes" id="UP000824133">
    <property type="component" value="Unassembled WGS sequence"/>
</dbReference>
<dbReference type="GO" id="GO:0003677">
    <property type="term" value="F:DNA binding"/>
    <property type="evidence" value="ECO:0007669"/>
    <property type="project" value="InterPro"/>
</dbReference>
<dbReference type="EMBL" id="DXCP01000048">
    <property type="protein sequence ID" value="HIY80052.1"/>
    <property type="molecule type" value="Genomic_DNA"/>
</dbReference>
<evidence type="ECO:0000313" key="3">
    <source>
        <dbReference type="Proteomes" id="UP000824133"/>
    </source>
</evidence>
<feature type="domain" description="HTH cro/C1-type" evidence="1">
    <location>
        <begin position="29"/>
        <end position="69"/>
    </location>
</feature>
<evidence type="ECO:0000259" key="1">
    <source>
        <dbReference type="PROSITE" id="PS50943"/>
    </source>
</evidence>
<reference evidence="2" key="2">
    <citation type="submission" date="2021-04" db="EMBL/GenBank/DDBJ databases">
        <authorList>
            <person name="Gilroy R."/>
        </authorList>
    </citation>
    <scope>NUCLEOTIDE SEQUENCE</scope>
    <source>
        <strain evidence="2">ChiHjej10B9-743</strain>
    </source>
</reference>
<protein>
    <submittedName>
        <fullName evidence="2">Helix-turn-helix domain-containing protein</fullName>
    </submittedName>
</protein>
<proteinExistence type="predicted"/>
<reference evidence="2" key="1">
    <citation type="journal article" date="2021" name="PeerJ">
        <title>Extensive microbial diversity within the chicken gut microbiome revealed by metagenomics and culture.</title>
        <authorList>
            <person name="Gilroy R."/>
            <person name="Ravi A."/>
            <person name="Getino M."/>
            <person name="Pursley I."/>
            <person name="Horton D.L."/>
            <person name="Alikhan N.F."/>
            <person name="Baker D."/>
            <person name="Gharbi K."/>
            <person name="Hall N."/>
            <person name="Watson M."/>
            <person name="Adriaenssens E.M."/>
            <person name="Foster-Nyarko E."/>
            <person name="Jarju S."/>
            <person name="Secka A."/>
            <person name="Antonio M."/>
            <person name="Oren A."/>
            <person name="Chaudhuri R.R."/>
            <person name="La Ragione R."/>
            <person name="Hildebrand F."/>
            <person name="Pallen M.J."/>
        </authorList>
    </citation>
    <scope>NUCLEOTIDE SEQUENCE</scope>
    <source>
        <strain evidence="2">ChiHjej10B9-743</strain>
    </source>
</reference>
<dbReference type="InterPro" id="IPR010982">
    <property type="entry name" value="Lambda_DNA-bd_dom_sf"/>
</dbReference>
<dbReference type="CDD" id="cd00093">
    <property type="entry name" value="HTH_XRE"/>
    <property type="match status" value="1"/>
</dbReference>
<dbReference type="SMART" id="SM00530">
    <property type="entry name" value="HTH_XRE"/>
    <property type="match status" value="1"/>
</dbReference>
<name>A0A9D1ZCD2_9ACTN</name>
<dbReference type="InterPro" id="IPR001387">
    <property type="entry name" value="Cro/C1-type_HTH"/>
</dbReference>
<organism evidence="2 3">
    <name type="scientific">Candidatus Olsenella excrementavium</name>
    <dbReference type="NCBI Taxonomy" id="2838709"/>
    <lineage>
        <taxon>Bacteria</taxon>
        <taxon>Bacillati</taxon>
        <taxon>Actinomycetota</taxon>
        <taxon>Coriobacteriia</taxon>
        <taxon>Coriobacteriales</taxon>
        <taxon>Atopobiaceae</taxon>
        <taxon>Olsenella</taxon>
    </lineage>
</organism>
<dbReference type="Pfam" id="PF01381">
    <property type="entry name" value="HTH_3"/>
    <property type="match status" value="1"/>
</dbReference>
<gene>
    <name evidence="2" type="ORF">IAA42_06435</name>
</gene>
<sequence>MVAQRPGPQALLACSALRSRAALLAQALLADAVGTTRQTITSIEVGRHTASLPFAHKIARYFGLAIEEVFDLSEIDEGM</sequence>